<dbReference type="PANTHER" id="PTHR11067">
    <property type="entry name" value="INOSINE TRIPHOSPHATE PYROPHOSPHATASE/HAM1 PROTEIN"/>
    <property type="match status" value="1"/>
</dbReference>
<comment type="subunit">
    <text evidence="2 10">Homodimer.</text>
</comment>
<dbReference type="RefSeq" id="WP_173286352.1">
    <property type="nucleotide sequence ID" value="NZ_CP054020.1"/>
</dbReference>
<dbReference type="GO" id="GO:0017111">
    <property type="term" value="F:ribonucleoside triphosphate phosphatase activity"/>
    <property type="evidence" value="ECO:0007669"/>
    <property type="project" value="InterPro"/>
</dbReference>
<accession>A0A7D4P5M6</accession>
<comment type="similarity">
    <text evidence="1 10 11">Belongs to the HAM1 NTPase family.</text>
</comment>
<dbReference type="EMBL" id="CP054020">
    <property type="protein sequence ID" value="QKI89996.1"/>
    <property type="molecule type" value="Genomic_DNA"/>
</dbReference>
<dbReference type="GO" id="GO:0009117">
    <property type="term" value="P:nucleotide metabolic process"/>
    <property type="evidence" value="ECO:0007669"/>
    <property type="project" value="UniProtKB-KW"/>
</dbReference>
<dbReference type="FunFam" id="3.90.950.10:FF:000001">
    <property type="entry name" value="dITP/XTP pyrophosphatase"/>
    <property type="match status" value="1"/>
</dbReference>
<dbReference type="Gene3D" id="3.90.950.10">
    <property type="match status" value="1"/>
</dbReference>
<feature type="active site" description="Proton acceptor" evidence="10">
    <location>
        <position position="67"/>
    </location>
</feature>
<reference evidence="12 13" key="1">
    <citation type="submission" date="2020-05" db="EMBL/GenBank/DDBJ databases">
        <title>Thiomicrorhabdus sediminis sp.nov. and Thiomicrorhabdus xiamenensis sp.nov., novel sulfur-oxidizing bacteria isolated from coastal sediment.</title>
        <authorList>
            <person name="Liu X."/>
        </authorList>
    </citation>
    <scope>NUCLEOTIDE SEQUENCE [LARGE SCALE GENOMIC DNA]</scope>
    <source>
        <strain evidence="12 13">G2</strain>
    </source>
</reference>
<feature type="binding site" evidence="10">
    <location>
        <position position="38"/>
    </location>
    <ligand>
        <name>Mg(2+)</name>
        <dbReference type="ChEBI" id="CHEBI:18420"/>
    </ligand>
</feature>
<evidence type="ECO:0000256" key="7">
    <source>
        <dbReference type="ARBA" id="ARBA00023080"/>
    </source>
</evidence>
<name>A0A7D4P5M6_9GAMM</name>
<evidence type="ECO:0000256" key="11">
    <source>
        <dbReference type="RuleBase" id="RU003781"/>
    </source>
</evidence>
<dbReference type="SUPFAM" id="SSF52972">
    <property type="entry name" value="ITPase-like"/>
    <property type="match status" value="1"/>
</dbReference>
<proteinExistence type="inferred from homology"/>
<dbReference type="CDD" id="cd00515">
    <property type="entry name" value="HAM1"/>
    <property type="match status" value="1"/>
</dbReference>
<sequence>MIVLATGNPYKVAEIEPLLKQAGFRVKLQTDFFKDEVEEDGLSFVENALKKARFASRMTGLPALADDSGLEVDALGGKPGIYSARYAAGANDASGKSSDEENLQKVLVDLGQRPYSQRQARYCCVAVYVEHAEDPMPVIGIGQWHGEILMERRTGQGIGYDDIMWIPKLVKTVSEIPFDVKNKISHRAQAVLSVMEQLGKRTEQ</sequence>
<dbReference type="InterPro" id="IPR002637">
    <property type="entry name" value="RdgB/HAM1"/>
</dbReference>
<feature type="binding site" evidence="10">
    <location>
        <begin position="6"/>
        <end position="11"/>
    </location>
    <ligand>
        <name>substrate</name>
    </ligand>
</feature>
<evidence type="ECO:0000256" key="5">
    <source>
        <dbReference type="ARBA" id="ARBA00022801"/>
    </source>
</evidence>
<comment type="catalytic activity">
    <reaction evidence="9 10">
        <text>XTP + H2O = XMP + diphosphate + H(+)</text>
        <dbReference type="Rhea" id="RHEA:28610"/>
        <dbReference type="ChEBI" id="CHEBI:15377"/>
        <dbReference type="ChEBI" id="CHEBI:15378"/>
        <dbReference type="ChEBI" id="CHEBI:33019"/>
        <dbReference type="ChEBI" id="CHEBI:57464"/>
        <dbReference type="ChEBI" id="CHEBI:61314"/>
        <dbReference type="EC" id="3.6.1.66"/>
    </reaction>
</comment>
<keyword evidence="3 10" id="KW-0479">Metal-binding</keyword>
<evidence type="ECO:0000256" key="10">
    <source>
        <dbReference type="HAMAP-Rule" id="MF_01405"/>
    </source>
</evidence>
<comment type="caution">
    <text evidence="10">Lacks conserved residue(s) required for the propagation of feature annotation.</text>
</comment>
<evidence type="ECO:0000256" key="3">
    <source>
        <dbReference type="ARBA" id="ARBA00022723"/>
    </source>
</evidence>
<feature type="binding site" evidence="10">
    <location>
        <position position="67"/>
    </location>
    <ligand>
        <name>Mg(2+)</name>
        <dbReference type="ChEBI" id="CHEBI:18420"/>
    </ligand>
</feature>
<keyword evidence="5 10" id="KW-0378">Hydrolase</keyword>
<evidence type="ECO:0000256" key="2">
    <source>
        <dbReference type="ARBA" id="ARBA00011738"/>
    </source>
</evidence>
<feature type="binding site" evidence="10">
    <location>
        <position position="181"/>
    </location>
    <ligand>
        <name>substrate</name>
    </ligand>
</feature>
<evidence type="ECO:0000256" key="4">
    <source>
        <dbReference type="ARBA" id="ARBA00022741"/>
    </source>
</evidence>
<keyword evidence="6 10" id="KW-0460">Magnesium</keyword>
<comment type="catalytic activity">
    <reaction evidence="10">
        <text>ITP + H2O = IMP + diphosphate + H(+)</text>
        <dbReference type="Rhea" id="RHEA:29399"/>
        <dbReference type="ChEBI" id="CHEBI:15377"/>
        <dbReference type="ChEBI" id="CHEBI:15378"/>
        <dbReference type="ChEBI" id="CHEBI:33019"/>
        <dbReference type="ChEBI" id="CHEBI:58053"/>
        <dbReference type="ChEBI" id="CHEBI:61402"/>
        <dbReference type="EC" id="3.6.1.66"/>
    </reaction>
</comment>
<dbReference type="GO" id="GO:0046872">
    <property type="term" value="F:metal ion binding"/>
    <property type="evidence" value="ECO:0007669"/>
    <property type="project" value="UniProtKB-KW"/>
</dbReference>
<feature type="binding site" evidence="10">
    <location>
        <position position="68"/>
    </location>
    <ligand>
        <name>substrate</name>
    </ligand>
</feature>
<dbReference type="AlphaFoldDB" id="A0A7D4P5M6"/>
<keyword evidence="4 10" id="KW-0547">Nucleotide-binding</keyword>
<keyword evidence="13" id="KW-1185">Reference proteome</keyword>
<comment type="catalytic activity">
    <reaction evidence="8 10">
        <text>dITP + H2O = dIMP + diphosphate + H(+)</text>
        <dbReference type="Rhea" id="RHEA:28342"/>
        <dbReference type="ChEBI" id="CHEBI:15377"/>
        <dbReference type="ChEBI" id="CHEBI:15378"/>
        <dbReference type="ChEBI" id="CHEBI:33019"/>
        <dbReference type="ChEBI" id="CHEBI:61194"/>
        <dbReference type="ChEBI" id="CHEBI:61382"/>
        <dbReference type="EC" id="3.6.1.66"/>
    </reaction>
</comment>
<gene>
    <name evidence="12" type="primary">rdgB</name>
    <name evidence="12" type="ORF">HQN79_10640</name>
</gene>
<dbReference type="EC" id="3.6.1.66" evidence="10"/>
<dbReference type="GO" id="GO:0000166">
    <property type="term" value="F:nucleotide binding"/>
    <property type="evidence" value="ECO:0007669"/>
    <property type="project" value="UniProtKB-KW"/>
</dbReference>
<feature type="binding site" evidence="10">
    <location>
        <begin position="186"/>
        <end position="187"/>
    </location>
    <ligand>
        <name>substrate</name>
    </ligand>
</feature>
<dbReference type="GO" id="GO:0036222">
    <property type="term" value="F:XTP diphosphatase activity"/>
    <property type="evidence" value="ECO:0007669"/>
    <property type="project" value="UniProtKB-UniRule"/>
</dbReference>
<dbReference type="InterPro" id="IPR029001">
    <property type="entry name" value="ITPase-like_fam"/>
</dbReference>
<evidence type="ECO:0000256" key="9">
    <source>
        <dbReference type="ARBA" id="ARBA00052017"/>
    </source>
</evidence>
<comment type="cofactor">
    <cofactor evidence="10">
        <name>Mg(2+)</name>
        <dbReference type="ChEBI" id="CHEBI:18420"/>
    </cofactor>
    <text evidence="10">Binds 1 Mg(2+) ion per subunit.</text>
</comment>
<dbReference type="InterPro" id="IPR020922">
    <property type="entry name" value="dITP/XTP_pyrophosphatase"/>
</dbReference>
<dbReference type="GO" id="GO:0009146">
    <property type="term" value="P:purine nucleoside triphosphate catabolic process"/>
    <property type="evidence" value="ECO:0007669"/>
    <property type="project" value="UniProtKB-UniRule"/>
</dbReference>
<dbReference type="PANTHER" id="PTHR11067:SF9">
    <property type="entry name" value="INOSINE TRIPHOSPHATE PYROPHOSPHATASE"/>
    <property type="match status" value="1"/>
</dbReference>
<dbReference type="Proteomes" id="UP000504724">
    <property type="component" value="Chromosome"/>
</dbReference>
<protein>
    <recommendedName>
        <fullName evidence="10">dITP/XTP pyrophosphatase</fullName>
        <ecNumber evidence="10">3.6.1.66</ecNumber>
    </recommendedName>
    <alternativeName>
        <fullName evidence="10">Non-canonical purine NTP pyrophosphatase</fullName>
    </alternativeName>
    <alternativeName>
        <fullName evidence="10">Non-standard purine NTP pyrophosphatase</fullName>
    </alternativeName>
    <alternativeName>
        <fullName evidence="10">Nucleoside-triphosphate diphosphatase</fullName>
    </alternativeName>
    <alternativeName>
        <fullName evidence="10">Nucleoside-triphosphate pyrophosphatase</fullName>
        <shortName evidence="10">NTPase</shortName>
    </alternativeName>
</protein>
<dbReference type="GO" id="GO:0005829">
    <property type="term" value="C:cytosol"/>
    <property type="evidence" value="ECO:0007669"/>
    <property type="project" value="TreeGrafter"/>
</dbReference>
<dbReference type="GO" id="GO:0036220">
    <property type="term" value="F:ITP diphosphatase activity"/>
    <property type="evidence" value="ECO:0007669"/>
    <property type="project" value="UniProtKB-UniRule"/>
</dbReference>
<organism evidence="12 13">
    <name type="scientific">Thiomicrorhabdus xiamenensis</name>
    <dbReference type="NCBI Taxonomy" id="2739063"/>
    <lineage>
        <taxon>Bacteria</taxon>
        <taxon>Pseudomonadati</taxon>
        <taxon>Pseudomonadota</taxon>
        <taxon>Gammaproteobacteria</taxon>
        <taxon>Thiotrichales</taxon>
        <taxon>Piscirickettsiaceae</taxon>
        <taxon>Thiomicrorhabdus</taxon>
    </lineage>
</organism>
<dbReference type="HAMAP" id="MF_01405">
    <property type="entry name" value="Non_canon_purine_NTPase"/>
    <property type="match status" value="1"/>
</dbReference>
<dbReference type="NCBIfam" id="TIGR00042">
    <property type="entry name" value="RdgB/HAM1 family non-canonical purine NTP pyrophosphatase"/>
    <property type="match status" value="1"/>
</dbReference>
<dbReference type="GO" id="GO:0035870">
    <property type="term" value="F:dITP diphosphatase activity"/>
    <property type="evidence" value="ECO:0007669"/>
    <property type="project" value="UniProtKB-UniRule"/>
</dbReference>
<evidence type="ECO:0000313" key="12">
    <source>
        <dbReference type="EMBL" id="QKI89996.1"/>
    </source>
</evidence>
<dbReference type="Pfam" id="PF01725">
    <property type="entry name" value="Ham1p_like"/>
    <property type="match status" value="1"/>
</dbReference>
<evidence type="ECO:0000256" key="8">
    <source>
        <dbReference type="ARBA" id="ARBA00051875"/>
    </source>
</evidence>
<evidence type="ECO:0000256" key="6">
    <source>
        <dbReference type="ARBA" id="ARBA00022842"/>
    </source>
</evidence>
<comment type="function">
    <text evidence="10">Pyrophosphatase that catalyzes the hydrolysis of nucleoside triphosphates to their monophosphate derivatives, with a high preference for the non-canonical purine nucleotides XTP (xanthosine triphosphate), dITP (deoxyinosine triphosphate) and ITP. Seems to function as a house-cleaning enzyme that removes non-canonical purine nucleotides from the nucleotide pool, thus preventing their incorporation into DNA/RNA and avoiding chromosomal lesions.</text>
</comment>
<evidence type="ECO:0000313" key="13">
    <source>
        <dbReference type="Proteomes" id="UP000504724"/>
    </source>
</evidence>
<dbReference type="KEGG" id="txa:HQN79_10640"/>
<keyword evidence="7 10" id="KW-0546">Nucleotide metabolism</keyword>
<evidence type="ECO:0000256" key="1">
    <source>
        <dbReference type="ARBA" id="ARBA00008023"/>
    </source>
</evidence>